<dbReference type="InterPro" id="IPR044730">
    <property type="entry name" value="RNase_H-like_dom_plant"/>
</dbReference>
<dbReference type="InterPro" id="IPR012337">
    <property type="entry name" value="RNaseH-like_sf"/>
</dbReference>
<protein>
    <recommendedName>
        <fullName evidence="1">Reverse transcriptase domain-containing protein</fullName>
    </recommendedName>
</protein>
<dbReference type="EMBL" id="UZAU01000772">
    <property type="status" value="NOT_ANNOTATED_CDS"/>
    <property type="molecule type" value="Genomic_DNA"/>
</dbReference>
<evidence type="ECO:0000313" key="2">
    <source>
        <dbReference type="EnsemblPlants" id="cds.evm.model.09.1635"/>
    </source>
</evidence>
<dbReference type="InterPro" id="IPR000477">
    <property type="entry name" value="RT_dom"/>
</dbReference>
<evidence type="ECO:0000259" key="1">
    <source>
        <dbReference type="PROSITE" id="PS50878"/>
    </source>
</evidence>
<dbReference type="InterPro" id="IPR036397">
    <property type="entry name" value="RNaseH_sf"/>
</dbReference>
<dbReference type="Pfam" id="PF13966">
    <property type="entry name" value="zf-RVT"/>
    <property type="match status" value="1"/>
</dbReference>
<name>A0A803QF27_CANSA</name>
<dbReference type="PROSITE" id="PS50878">
    <property type="entry name" value="RT_POL"/>
    <property type="match status" value="1"/>
</dbReference>
<keyword evidence="3" id="KW-1185">Reference proteome</keyword>
<dbReference type="GO" id="GO:0003676">
    <property type="term" value="F:nucleic acid binding"/>
    <property type="evidence" value="ECO:0007669"/>
    <property type="project" value="InterPro"/>
</dbReference>
<sequence>MVKISSALNFDCGEFIPSEGLAGGFCLLWNKQSGIISVTKHRTGFECGIWDADISARWTLLALYGTPYEEEKALFWEECSDIIKNWDEPWAVMGDLNVISSSHEKSGGRVFTRKDGFYLNRFLCDTGGIDLGAFGGKYTWKNKRGNGGLIRERLDRVVVDSSWVNLFPNGGVRNLPIIASDHGPIIFDSNLLKQRGKRPFRFYEAWLREESCFEEIKLAWHLSREGGDPGDIMRRLQKVQQKILSWSKRNFGDCTEKLKVLEAKLIDLQSKEVTVSISQEEELIEKEIAEQWFRQESIWRQRSRETWMLQGDRNTNFLHASTQIRRKRNYIWSLLDDHGNHVFKEKEKGVILNKYFQQLFESSNVSLNVDLHEFISPTVTNVENALLIDIPSFDEITKQVFQMHPLKSPGPDGFSGCFYRNFWGDIGLEVTENIQNFFRTGHLSPSLNHTFLCLIPKCENADLVEKYRPIALCNFIYKIITRIISQRLRPMMDRIVSPLQSAFIPGRWIAESSILSQELVQVIKKKKGKGGLMAIKVDMNKAYDRLEWSFLEKVLQSHGFSPHFIKLVMECVSSVTYSILVNGKPLPKFSPRRGIRQGDPISPFLFLLCNDVLSRIISKDQDLGRIHGIQLARGAPAISHLMFADDTILFCRANSREAENLGKCLKIFEDWSGQRCSKPKSGILFSSNCPATIRSEISQKLGIDTMRGDEKHLGNPFLFSRSRRKDFDFLKSKLLSRLEGWRMKSLSIAGRMVSINSVAMAIPTYSMSTNKLPSSSCKEMDAIVRRFWWKGNLKDSRFLATKTWDSLCQPKCCGGLGFRRFEDFNLALLSKLAWMLATGNERPWIRSLKAKYFALESFWQVSPKASDSPGWKGTLEARRIIVESATTIIHNGEDIDIWFQPWIPWLNYTEFRDTMEGIRSKAPALRTVADLLYRRTRTWNVGFLKFLFGEELGIKISSILINYQGSSDMVIWKGSNSGNFSVKSAYVSSQGVRFGKQDLLWKDVWHSGIHPRQSMILWRAISDALPTRNRYGGDNGTGCFFCNDCEESPLHLFGRCSLARAIWFGGPVPIHSEQIVGCDLAEFASDIISILKASKMDGPLIWLASVMEIIWLWRNKLNRGLNVTINPEVILAEIKSRYAEMVESLSKTKNDHKADSMKNPTEASKIPFTPKVIVVDGAFKNGKSGGAFVAIDYGSNTWEGNYFRGTQSDATGAEMEAINMALGWAEDRNWNNFGVFSDSRVCLNAFATEKPPHWKLWPLFSEIQARRRKCPEILFSYVNRNVLSFIDSLAKEARDSNLADCNFQGEGYPPVDPSYLFMV</sequence>
<reference evidence="2" key="1">
    <citation type="submission" date="2018-11" db="EMBL/GenBank/DDBJ databases">
        <authorList>
            <person name="Grassa J C."/>
        </authorList>
    </citation>
    <scope>NUCLEOTIDE SEQUENCE [LARGE SCALE GENOMIC DNA]</scope>
</reference>
<dbReference type="SUPFAM" id="SSF56219">
    <property type="entry name" value="DNase I-like"/>
    <property type="match status" value="1"/>
</dbReference>
<reference evidence="2" key="2">
    <citation type="submission" date="2021-03" db="UniProtKB">
        <authorList>
            <consortium name="EnsemblPlants"/>
        </authorList>
    </citation>
    <scope>IDENTIFICATION</scope>
</reference>
<dbReference type="InterPro" id="IPR002156">
    <property type="entry name" value="RNaseH_domain"/>
</dbReference>
<dbReference type="Gene3D" id="3.30.420.10">
    <property type="entry name" value="Ribonuclease H-like superfamily/Ribonuclease H"/>
    <property type="match status" value="1"/>
</dbReference>
<dbReference type="SUPFAM" id="SSF53098">
    <property type="entry name" value="Ribonuclease H-like"/>
    <property type="match status" value="1"/>
</dbReference>
<feature type="domain" description="Reverse transcriptase" evidence="1">
    <location>
        <begin position="436"/>
        <end position="705"/>
    </location>
</feature>
<dbReference type="Proteomes" id="UP000596661">
    <property type="component" value="Chromosome 9"/>
</dbReference>
<proteinExistence type="predicted"/>
<dbReference type="GO" id="GO:0004523">
    <property type="term" value="F:RNA-DNA hybrid ribonuclease activity"/>
    <property type="evidence" value="ECO:0007669"/>
    <property type="project" value="InterPro"/>
</dbReference>
<dbReference type="SUPFAM" id="SSF56672">
    <property type="entry name" value="DNA/RNA polymerases"/>
    <property type="match status" value="1"/>
</dbReference>
<dbReference type="InterPro" id="IPR043502">
    <property type="entry name" value="DNA/RNA_pol_sf"/>
</dbReference>
<dbReference type="PANTHER" id="PTHR33116">
    <property type="entry name" value="REVERSE TRANSCRIPTASE ZINC-BINDING DOMAIN-CONTAINING PROTEIN-RELATED-RELATED"/>
    <property type="match status" value="1"/>
</dbReference>
<dbReference type="Gene3D" id="3.60.10.10">
    <property type="entry name" value="Endonuclease/exonuclease/phosphatase"/>
    <property type="match status" value="1"/>
</dbReference>
<dbReference type="CDD" id="cd06222">
    <property type="entry name" value="RNase_H_like"/>
    <property type="match status" value="1"/>
</dbReference>
<dbReference type="EnsemblPlants" id="evm.model.09.1635">
    <property type="protein sequence ID" value="cds.evm.model.09.1635"/>
    <property type="gene ID" value="evm.TU.09.1635"/>
</dbReference>
<accession>A0A803QF27</accession>
<evidence type="ECO:0000313" key="3">
    <source>
        <dbReference type="Proteomes" id="UP000596661"/>
    </source>
</evidence>
<dbReference type="PANTHER" id="PTHR33116:SF86">
    <property type="entry name" value="REVERSE TRANSCRIPTASE DOMAIN-CONTAINING PROTEIN"/>
    <property type="match status" value="1"/>
</dbReference>
<dbReference type="CDD" id="cd01650">
    <property type="entry name" value="RT_nLTR_like"/>
    <property type="match status" value="1"/>
</dbReference>
<dbReference type="Gramene" id="evm.model.09.1635">
    <property type="protein sequence ID" value="cds.evm.model.09.1635"/>
    <property type="gene ID" value="evm.TU.09.1635"/>
</dbReference>
<organism evidence="2 3">
    <name type="scientific">Cannabis sativa</name>
    <name type="common">Hemp</name>
    <name type="synonym">Marijuana</name>
    <dbReference type="NCBI Taxonomy" id="3483"/>
    <lineage>
        <taxon>Eukaryota</taxon>
        <taxon>Viridiplantae</taxon>
        <taxon>Streptophyta</taxon>
        <taxon>Embryophyta</taxon>
        <taxon>Tracheophyta</taxon>
        <taxon>Spermatophyta</taxon>
        <taxon>Magnoliopsida</taxon>
        <taxon>eudicotyledons</taxon>
        <taxon>Gunneridae</taxon>
        <taxon>Pentapetalae</taxon>
        <taxon>rosids</taxon>
        <taxon>fabids</taxon>
        <taxon>Rosales</taxon>
        <taxon>Cannabaceae</taxon>
        <taxon>Cannabis</taxon>
    </lineage>
</organism>
<dbReference type="Pfam" id="PF00078">
    <property type="entry name" value="RVT_1"/>
    <property type="match status" value="1"/>
</dbReference>
<dbReference type="InterPro" id="IPR026960">
    <property type="entry name" value="RVT-Znf"/>
</dbReference>
<dbReference type="Pfam" id="PF13456">
    <property type="entry name" value="RVT_3"/>
    <property type="match status" value="1"/>
</dbReference>
<dbReference type="InterPro" id="IPR036691">
    <property type="entry name" value="Endo/exonu/phosph_ase_sf"/>
</dbReference>